<evidence type="ECO:0000313" key="3">
    <source>
        <dbReference type="Proteomes" id="UP000294689"/>
    </source>
</evidence>
<protein>
    <submittedName>
        <fullName evidence="2">Uncharacterized protein</fullName>
    </submittedName>
</protein>
<keyword evidence="3" id="KW-1185">Reference proteome</keyword>
<feature type="region of interest" description="Disordered" evidence="1">
    <location>
        <begin position="1"/>
        <end position="67"/>
    </location>
</feature>
<evidence type="ECO:0000313" key="2">
    <source>
        <dbReference type="EMBL" id="TDU40500.1"/>
    </source>
</evidence>
<name>A0A4R7Q200_9FLAO</name>
<sequence>MENKEEKKQNNRKEDEKRQEASNFENSTKPSEKEWDPMNNTADDSENVKKKIKSIKGVRISNDADKD</sequence>
<feature type="compositionally biased region" description="Basic and acidic residues" evidence="1">
    <location>
        <begin position="1"/>
        <end position="20"/>
    </location>
</feature>
<gene>
    <name evidence="2" type="ORF">BXY82_2550</name>
</gene>
<dbReference type="AlphaFoldDB" id="A0A4R7Q200"/>
<reference evidence="2 3" key="1">
    <citation type="submission" date="2019-03" db="EMBL/GenBank/DDBJ databases">
        <title>Genomic Encyclopedia of Archaeal and Bacterial Type Strains, Phase II (KMG-II): from individual species to whole genera.</title>
        <authorList>
            <person name="Goeker M."/>
        </authorList>
    </citation>
    <scope>NUCLEOTIDE SEQUENCE [LARGE SCALE GENOMIC DNA]</scope>
    <source>
        <strain evidence="2 3">DSM 28135</strain>
    </source>
</reference>
<comment type="caution">
    <text evidence="2">The sequence shown here is derived from an EMBL/GenBank/DDBJ whole genome shotgun (WGS) entry which is preliminary data.</text>
</comment>
<proteinExistence type="predicted"/>
<dbReference type="EMBL" id="SOBW01000008">
    <property type="protein sequence ID" value="TDU40500.1"/>
    <property type="molecule type" value="Genomic_DNA"/>
</dbReference>
<organism evidence="2 3">
    <name type="scientific">Gelidibacter sediminis</name>
    <dbReference type="NCBI Taxonomy" id="1608710"/>
    <lineage>
        <taxon>Bacteria</taxon>
        <taxon>Pseudomonadati</taxon>
        <taxon>Bacteroidota</taxon>
        <taxon>Flavobacteriia</taxon>
        <taxon>Flavobacteriales</taxon>
        <taxon>Flavobacteriaceae</taxon>
        <taxon>Gelidibacter</taxon>
    </lineage>
</organism>
<dbReference type="RefSeq" id="WP_133758509.1">
    <property type="nucleotide sequence ID" value="NZ_SOBW01000008.1"/>
</dbReference>
<accession>A0A4R7Q200</accession>
<evidence type="ECO:0000256" key="1">
    <source>
        <dbReference type="SAM" id="MobiDB-lite"/>
    </source>
</evidence>
<dbReference type="Proteomes" id="UP000294689">
    <property type="component" value="Unassembled WGS sequence"/>
</dbReference>